<dbReference type="PANTHER" id="PTHR12558">
    <property type="entry name" value="CELL DIVISION CYCLE 16,23,27"/>
    <property type="match status" value="1"/>
</dbReference>
<dbReference type="InterPro" id="IPR019734">
    <property type="entry name" value="TPR_rpt"/>
</dbReference>
<accession>A0A1D8CZR4</accession>
<dbReference type="InterPro" id="IPR011990">
    <property type="entry name" value="TPR-like_helical_dom_sf"/>
</dbReference>
<dbReference type="AlphaFoldDB" id="A0A1D8CZR4"/>
<keyword evidence="1" id="KW-0802">TPR repeat</keyword>
<name>A0A1D8CZR4_CHLLM</name>
<feature type="signal peptide" evidence="2">
    <location>
        <begin position="1"/>
        <end position="25"/>
    </location>
</feature>
<dbReference type="PROSITE" id="PS50005">
    <property type="entry name" value="TPR"/>
    <property type="match status" value="3"/>
</dbReference>
<dbReference type="Proteomes" id="UP000095185">
    <property type="component" value="Chromosome"/>
</dbReference>
<evidence type="ECO:0000256" key="1">
    <source>
        <dbReference type="PROSITE-ProRule" id="PRU00339"/>
    </source>
</evidence>
<feature type="chain" id="PRO_5009106520" evidence="2">
    <location>
        <begin position="26"/>
        <end position="204"/>
    </location>
</feature>
<feature type="repeat" description="TPR" evidence="1">
    <location>
        <begin position="51"/>
        <end position="84"/>
    </location>
</feature>
<dbReference type="SMART" id="SM00028">
    <property type="entry name" value="TPR"/>
    <property type="match status" value="4"/>
</dbReference>
<proteinExistence type="predicted"/>
<sequence length="204" mass="23675">MIRNPKPYRNVVALFRPFLILLCLAGLSACQNKEARINELQQEVWKNPENARGYLNLGKEYARQQRYDDAIQAYRRAIGLEPGLDEAYSALGAAWFDKKDFNAALPWMQKRVEIAPDDSLRQFDLGNVYFQLHRYNDAIASYQKAIDNSYSFQEAYYSMAVCYIKLGKIEEARKIHKWLQSKNNYLAASLERHLQNDVPEKAGK</sequence>
<gene>
    <name evidence="3" type="ORF">BIU88_09935</name>
</gene>
<keyword evidence="4" id="KW-1185">Reference proteome</keyword>
<evidence type="ECO:0000313" key="4">
    <source>
        <dbReference type="Proteomes" id="UP000095185"/>
    </source>
</evidence>
<dbReference type="PROSITE" id="PS51257">
    <property type="entry name" value="PROKAR_LIPOPROTEIN"/>
    <property type="match status" value="1"/>
</dbReference>
<dbReference type="KEGG" id="clz:BIU88_09935"/>
<dbReference type="PANTHER" id="PTHR12558:SF13">
    <property type="entry name" value="CELL DIVISION CYCLE PROTEIN 27 HOMOLOG"/>
    <property type="match status" value="1"/>
</dbReference>
<organism evidence="3 4">
    <name type="scientific">Chlorobaculum limnaeum</name>
    <dbReference type="NCBI Taxonomy" id="274537"/>
    <lineage>
        <taxon>Bacteria</taxon>
        <taxon>Pseudomonadati</taxon>
        <taxon>Chlorobiota</taxon>
        <taxon>Chlorobiia</taxon>
        <taxon>Chlorobiales</taxon>
        <taxon>Chlorobiaceae</taxon>
        <taxon>Chlorobaculum</taxon>
    </lineage>
</organism>
<dbReference type="RefSeq" id="WP_069810612.1">
    <property type="nucleotide sequence ID" value="NZ_CP017305.1"/>
</dbReference>
<reference evidence="3" key="1">
    <citation type="submission" date="2016-09" db="EMBL/GenBank/DDBJ databases">
        <title>Genome sequence of Chlorobaculum limnaeum.</title>
        <authorList>
            <person name="Liu Z."/>
            <person name="Tank M."/>
            <person name="Bryant D.A."/>
        </authorList>
    </citation>
    <scope>NUCLEOTIDE SEQUENCE [LARGE SCALE GENOMIC DNA]</scope>
    <source>
        <strain evidence="3">DSM 1677</strain>
    </source>
</reference>
<dbReference type="SUPFAM" id="SSF48452">
    <property type="entry name" value="TPR-like"/>
    <property type="match status" value="1"/>
</dbReference>
<dbReference type="Gene3D" id="1.25.40.10">
    <property type="entry name" value="Tetratricopeptide repeat domain"/>
    <property type="match status" value="2"/>
</dbReference>
<dbReference type="Pfam" id="PF00515">
    <property type="entry name" value="TPR_1"/>
    <property type="match status" value="1"/>
</dbReference>
<dbReference type="STRING" id="274537.BIU88_09935"/>
<dbReference type="EMBL" id="CP017305">
    <property type="protein sequence ID" value="AOS84420.1"/>
    <property type="molecule type" value="Genomic_DNA"/>
</dbReference>
<evidence type="ECO:0000313" key="3">
    <source>
        <dbReference type="EMBL" id="AOS84420.1"/>
    </source>
</evidence>
<feature type="repeat" description="TPR" evidence="1">
    <location>
        <begin position="119"/>
        <end position="152"/>
    </location>
</feature>
<dbReference type="Pfam" id="PF12895">
    <property type="entry name" value="ANAPC3"/>
    <property type="match status" value="1"/>
</dbReference>
<keyword evidence="2" id="KW-0732">Signal</keyword>
<dbReference type="PROSITE" id="PS50293">
    <property type="entry name" value="TPR_REGION"/>
    <property type="match status" value="1"/>
</dbReference>
<evidence type="ECO:0000256" key="2">
    <source>
        <dbReference type="SAM" id="SignalP"/>
    </source>
</evidence>
<protein>
    <submittedName>
        <fullName evidence="3">Uncharacterized protein</fullName>
    </submittedName>
</protein>
<feature type="repeat" description="TPR" evidence="1">
    <location>
        <begin position="85"/>
        <end position="118"/>
    </location>
</feature>